<dbReference type="InterPro" id="IPR013098">
    <property type="entry name" value="Ig_I-set"/>
</dbReference>
<feature type="region of interest" description="Disordered" evidence="1">
    <location>
        <begin position="2000"/>
        <end position="2024"/>
    </location>
</feature>
<feature type="compositionally biased region" description="Basic and acidic residues" evidence="1">
    <location>
        <begin position="1355"/>
        <end position="1375"/>
    </location>
</feature>
<feature type="compositionally biased region" description="Pro residues" evidence="1">
    <location>
        <begin position="900"/>
        <end position="914"/>
    </location>
</feature>
<feature type="region of interest" description="Disordered" evidence="1">
    <location>
        <begin position="779"/>
        <end position="824"/>
    </location>
</feature>
<feature type="compositionally biased region" description="Pro residues" evidence="1">
    <location>
        <begin position="1145"/>
        <end position="1222"/>
    </location>
</feature>
<feature type="compositionally biased region" description="Basic and acidic residues" evidence="1">
    <location>
        <begin position="535"/>
        <end position="550"/>
    </location>
</feature>
<feature type="region of interest" description="Disordered" evidence="1">
    <location>
        <begin position="1566"/>
        <end position="1982"/>
    </location>
</feature>
<feature type="domain" description="Ig-like" evidence="2">
    <location>
        <begin position="137"/>
        <end position="226"/>
    </location>
</feature>
<keyword evidence="4" id="KW-1185">Reference proteome</keyword>
<feature type="compositionally biased region" description="Basic and acidic residues" evidence="1">
    <location>
        <begin position="1488"/>
        <end position="1518"/>
    </location>
</feature>
<feature type="compositionally biased region" description="Polar residues" evidence="1">
    <location>
        <begin position="390"/>
        <end position="403"/>
    </location>
</feature>
<feature type="compositionally biased region" description="Basic and acidic residues" evidence="1">
    <location>
        <begin position="2348"/>
        <end position="2389"/>
    </location>
</feature>
<feature type="domain" description="Ig-like" evidence="2">
    <location>
        <begin position="2545"/>
        <end position="2589"/>
    </location>
</feature>
<dbReference type="InterPro" id="IPR003599">
    <property type="entry name" value="Ig_sub"/>
</dbReference>
<dbReference type="InterPro" id="IPR036179">
    <property type="entry name" value="Ig-like_dom_sf"/>
</dbReference>
<feature type="compositionally biased region" description="Pro residues" evidence="1">
    <location>
        <begin position="1229"/>
        <end position="1259"/>
    </location>
</feature>
<feature type="compositionally biased region" description="Basic and acidic residues" evidence="1">
    <location>
        <begin position="657"/>
        <end position="679"/>
    </location>
</feature>
<dbReference type="EMBL" id="JAJSOF020000033">
    <property type="protein sequence ID" value="KAJ4429610.1"/>
    <property type="molecule type" value="Genomic_DNA"/>
</dbReference>
<gene>
    <name evidence="3" type="ORF">ANN_21796</name>
</gene>
<feature type="compositionally biased region" description="Basic residues" evidence="1">
    <location>
        <begin position="2400"/>
        <end position="2409"/>
    </location>
</feature>
<feature type="region of interest" description="Disordered" evidence="1">
    <location>
        <begin position="535"/>
        <end position="562"/>
    </location>
</feature>
<feature type="compositionally biased region" description="Polar residues" evidence="1">
    <location>
        <begin position="992"/>
        <end position="1001"/>
    </location>
</feature>
<feature type="compositionally biased region" description="Polar residues" evidence="1">
    <location>
        <begin position="2492"/>
        <end position="2506"/>
    </location>
</feature>
<feature type="region of interest" description="Disordered" evidence="1">
    <location>
        <begin position="1312"/>
        <end position="1375"/>
    </location>
</feature>
<feature type="compositionally biased region" description="Basic and acidic residues" evidence="1">
    <location>
        <begin position="792"/>
        <end position="824"/>
    </location>
</feature>
<feature type="compositionally biased region" description="Low complexity" evidence="1">
    <location>
        <begin position="1751"/>
        <end position="1772"/>
    </location>
</feature>
<dbReference type="PANTHER" id="PTHR47633">
    <property type="entry name" value="IMMUNOGLOBULIN"/>
    <property type="match status" value="1"/>
</dbReference>
<feature type="compositionally biased region" description="Low complexity" evidence="1">
    <location>
        <begin position="2463"/>
        <end position="2478"/>
    </location>
</feature>
<feature type="region of interest" description="Disordered" evidence="1">
    <location>
        <begin position="2446"/>
        <end position="2548"/>
    </location>
</feature>
<protein>
    <recommendedName>
        <fullName evidence="2">Ig-like domain-containing protein</fullName>
    </recommendedName>
</protein>
<dbReference type="PRINTS" id="PR01217">
    <property type="entry name" value="PRICHEXTENSN"/>
</dbReference>
<feature type="compositionally biased region" description="Basic and acidic residues" evidence="1">
    <location>
        <begin position="1466"/>
        <end position="1481"/>
    </location>
</feature>
<feature type="compositionally biased region" description="Basic residues" evidence="1">
    <location>
        <begin position="1784"/>
        <end position="1794"/>
    </location>
</feature>
<feature type="compositionally biased region" description="Basic and acidic residues" evidence="1">
    <location>
        <begin position="633"/>
        <end position="644"/>
    </location>
</feature>
<dbReference type="SUPFAM" id="SSF48726">
    <property type="entry name" value="Immunoglobulin"/>
    <property type="match status" value="3"/>
</dbReference>
<feature type="compositionally biased region" description="Basic and acidic residues" evidence="1">
    <location>
        <begin position="1002"/>
        <end position="1014"/>
    </location>
</feature>
<feature type="compositionally biased region" description="Polar residues" evidence="1">
    <location>
        <begin position="1817"/>
        <end position="1831"/>
    </location>
</feature>
<name>A0ABQ8S6P6_PERAM</name>
<dbReference type="SMART" id="SM00409">
    <property type="entry name" value="IG"/>
    <property type="match status" value="3"/>
</dbReference>
<comment type="caution">
    <text evidence="3">The sequence shown here is derived from an EMBL/GenBank/DDBJ whole genome shotgun (WGS) entry which is preliminary data.</text>
</comment>
<feature type="region of interest" description="Disordered" evidence="1">
    <location>
        <begin position="2038"/>
        <end position="2164"/>
    </location>
</feature>
<feature type="non-terminal residue" evidence="3">
    <location>
        <position position="1"/>
    </location>
</feature>
<feature type="compositionally biased region" description="Pro residues" evidence="1">
    <location>
        <begin position="1414"/>
        <end position="1427"/>
    </location>
</feature>
<dbReference type="InterPro" id="IPR007110">
    <property type="entry name" value="Ig-like_dom"/>
</dbReference>
<evidence type="ECO:0000313" key="4">
    <source>
        <dbReference type="Proteomes" id="UP001148838"/>
    </source>
</evidence>
<dbReference type="InterPro" id="IPR013783">
    <property type="entry name" value="Ig-like_fold"/>
</dbReference>
<proteinExistence type="predicted"/>
<dbReference type="PROSITE" id="PS50835">
    <property type="entry name" value="IG_LIKE"/>
    <property type="match status" value="3"/>
</dbReference>
<feature type="compositionally biased region" description="Basic and acidic residues" evidence="1">
    <location>
        <begin position="1870"/>
        <end position="1895"/>
    </location>
</feature>
<dbReference type="Pfam" id="PF07679">
    <property type="entry name" value="I-set"/>
    <property type="match status" value="3"/>
</dbReference>
<feature type="compositionally biased region" description="Pro residues" evidence="1">
    <location>
        <begin position="874"/>
        <end position="887"/>
    </location>
</feature>
<evidence type="ECO:0000313" key="3">
    <source>
        <dbReference type="EMBL" id="KAJ4429610.1"/>
    </source>
</evidence>
<feature type="region of interest" description="Disordered" evidence="1">
    <location>
        <begin position="629"/>
        <end position="682"/>
    </location>
</feature>
<evidence type="ECO:0000259" key="2">
    <source>
        <dbReference type="PROSITE" id="PS50835"/>
    </source>
</evidence>
<feature type="compositionally biased region" description="Basic and acidic residues" evidence="1">
    <location>
        <begin position="2058"/>
        <end position="2072"/>
    </location>
</feature>
<feature type="region of interest" description="Disordered" evidence="1">
    <location>
        <begin position="847"/>
        <end position="963"/>
    </location>
</feature>
<feature type="compositionally biased region" description="Basic and acidic residues" evidence="1">
    <location>
        <begin position="1627"/>
        <end position="1650"/>
    </location>
</feature>
<feature type="compositionally biased region" description="Polar residues" evidence="1">
    <location>
        <begin position="54"/>
        <end position="64"/>
    </location>
</feature>
<feature type="region of interest" description="Disordered" evidence="1">
    <location>
        <begin position="714"/>
        <end position="746"/>
    </location>
</feature>
<feature type="domain" description="Ig-like" evidence="2">
    <location>
        <begin position="233"/>
        <end position="322"/>
    </location>
</feature>
<feature type="compositionally biased region" description="Basic residues" evidence="1">
    <location>
        <begin position="1651"/>
        <end position="1666"/>
    </location>
</feature>
<feature type="region of interest" description="Disordered" evidence="1">
    <location>
        <begin position="355"/>
        <end position="418"/>
    </location>
</feature>
<dbReference type="InterPro" id="IPR003598">
    <property type="entry name" value="Ig_sub2"/>
</dbReference>
<feature type="region of interest" description="Disordered" evidence="1">
    <location>
        <begin position="1134"/>
        <end position="1296"/>
    </location>
</feature>
<accession>A0ABQ8S6P6</accession>
<feature type="compositionally biased region" description="Basic and acidic residues" evidence="1">
    <location>
        <begin position="1325"/>
        <end position="1338"/>
    </location>
</feature>
<feature type="compositionally biased region" description="Basic and acidic residues" evidence="1">
    <location>
        <begin position="1268"/>
        <end position="1280"/>
    </location>
</feature>
<organism evidence="3 4">
    <name type="scientific">Periplaneta americana</name>
    <name type="common">American cockroach</name>
    <name type="synonym">Blatta americana</name>
    <dbReference type="NCBI Taxonomy" id="6978"/>
    <lineage>
        <taxon>Eukaryota</taxon>
        <taxon>Metazoa</taxon>
        <taxon>Ecdysozoa</taxon>
        <taxon>Arthropoda</taxon>
        <taxon>Hexapoda</taxon>
        <taxon>Insecta</taxon>
        <taxon>Pterygota</taxon>
        <taxon>Neoptera</taxon>
        <taxon>Polyneoptera</taxon>
        <taxon>Dictyoptera</taxon>
        <taxon>Blattodea</taxon>
        <taxon>Blattoidea</taxon>
        <taxon>Blattidae</taxon>
        <taxon>Blattinae</taxon>
        <taxon>Periplaneta</taxon>
    </lineage>
</organism>
<feature type="compositionally biased region" description="Polar residues" evidence="1">
    <location>
        <begin position="366"/>
        <end position="375"/>
    </location>
</feature>
<feature type="compositionally biased region" description="Basic and acidic residues" evidence="1">
    <location>
        <begin position="461"/>
        <end position="493"/>
    </location>
</feature>
<evidence type="ECO:0000256" key="1">
    <source>
        <dbReference type="SAM" id="MobiDB-lite"/>
    </source>
</evidence>
<feature type="compositionally biased region" description="Low complexity" evidence="1">
    <location>
        <begin position="35"/>
        <end position="49"/>
    </location>
</feature>
<feature type="compositionally biased region" description="Basic and acidic residues" evidence="1">
    <location>
        <begin position="1441"/>
        <end position="1452"/>
    </location>
</feature>
<sequence>KTPVETTIVPLESSSISEHQESSSSFTMKRSMFIQSSTSQVTSSSSVTTEKSEPTVQVHSYSSQSEEKIEQIGDKPPLQVQSQKTQEFHQQNQEKPVIHQQTIIKVLNGVANHQETVKSTSSTPVASPKPTRKSVAPRFVTPLNGKIVDQGADVVLDGILDGYPQPTVTWYKNGQELIPKDGSVIITWELNHARLELRNVGVKDAGRYTCKAVNDVGSASSTADVVVKKTIFPPVFGRRLQAQIAKVGDRVSMDVEVTGTPDPVVTWYKNDEQILGAVPGGPFRTKIQGNSYSLIIEKADTSYSGKYTVKAVNSGGEAQCIADFIVVEPEPLKEVRTEPDLQMTTHVVFKDVREEKVQQREHHHQTSSSKITTEQIHLEPLQPETKKPSTTDTGTSPISTSPLRISPSIGKPITTESTIVTESMTTEKHMSIKMERTPSPAFQRPSEETHAPKEVVQIPVHIEKRPEPAPAPKKPEPTPVHKEPERSPVHKIPEPIPAPKEPEPKEVEIPVVIEERKFKKEETVEIKDTKITEEQQKVPVEEEQVKRNEVQNEDTGVESSSISKKSAFDFFVSKLSEKEDVFPKERTREQESIALKTSVKQNVSQFEEMHIKESEQPQPHAPVQAEIHTIPIVHEKRKVEEKTIQPKVPARESPSFFKKEEHSSFIQSEFHRDSPDSQKWESSQVKFNTFPLDTSTMSQFHSEHSSSMRIEKHMSQHVMQHSTSSLEGFDLQPEPPPEIGYIPKTEVPQKLRLDMSSRVKKLEESHRVLSPVEIPSGAVKIFPTPIRSETPTSEKSEPQSKVEPEYQPKPISEEQKVVTSQKKMEIEEELIKKEVIEEVSVEKKVHLPGTGDWTYQHPSPTVKKPLLEEHAPVTPRPWSPAPPPEPLWRPLTPVEKPKEQPPPPKVQPSPPSKVQPPWVSDSVEKPYRPQTPTTKTDKPLRPTSPRPSAEGVAMEKLWASRRTPEPEVVGLPVAPIQRPVSPKPLPVESTEKFVSSSITKTSFEEKSISTDIRRAASPRPSAEGVAMEKLWTPHKPAEPEPVITRPVSTGPQSFVKAMSPKPSVDGLAMDKIWAHKHPDSALKKAWPPPQAVEEKPVIPWAVKGSIDKTWPPADTVKQEVETKEIKVIQQEETKRIHVELAAPKEQPPPPKVQPPPPKVQPPPPQVQPPPPKVQLPPPQVQPPPPQVQPPPPKVQPPPPQVQPPPEVQPPPPQVQSQPPPPQVQSQPPKVQPPPPKVQPQPPPPKVQPPPPKVQPPAPMVEPLLSEVKMTDYRKEKEEIRSSSLYVQPTPVPPPANVQHYVAEARVVHSSSLMESQIQSTTTTTEHIEMKSEHLEDSKTYSSSMPMPKEPSPPVVEEKGLRPSEARKAWPPGPKEEFEFKAPAVLKGAPPKREIVYRPEPLPVQELVLDDFLEPGPPPEIGFAPAPPVERRQSFVEAIEQDLQKDLEKEPSRHLVGAVRTIPPPPPKEKSEPPPLPPKEKAIPPPLPPKEKVPEVKSAPKKETKKPVTKEKPFERFPDLEPFPFKPEEPKPKPAKCPPPPTPSKFIKGDFGSDYESDIDSVHISAKWRPYESDTEEVLSYRRVIPPTLKQPRRPKSTEPDPLPPSKFDQPPQFVGPPRPTVGKVQISKKESKEIKTEVTKVTSKIETKTEKVKKHHHHHESKKKHSPPALKPGSPPIFVEPATAPAHEEQKKSEPVTSPKAKPDSPKMKTKTTQSEFPESGYMADTDEPRNLRQQTTHKYSHFKHEESSKTTVQQTTVVSDKISQQSSQVVQKIEKPIPIKPHPSPKFHHKHSDHKSEKKVVVSSTAAPSKPKKEISTSTTLKDVTQSTTHMYKEERSSTLEPFPFKVEPAQPTVKRVVGPPPPSPSKFVKGEFRESDYESDYDSRIPAKWRPYDSDADEPTYKPVRPVLTPSGSRIHSRASVEMRTPTPPTEFDNPPQFGGPPRPKFEPIEKPAPPVKLDDLNRVPERPQKVFKPTPVIPRAPSPVEVIVATPAVKEPDVVLQPGTPPEMGYAPPPPRVTKFPNATQMETSKVMKFAESTEHSHRVVSVQQTTRVIKFGDQEKKTEPEPKLEQFPFKPEPERPQRRSGPPPTTPKKFIPAEFRESDYESDYESMRIKPKWTPGNSDTDEPRYRKVKPPPVTRSASVPGKPSGRVPTPMEFDTEPVAMPSPVVVSVEPKTKKTTMTTTLEVESEQKRLKRVEEMRRRFSEGTTTSTPQVQKTIATKRQMSASDAQQTIIQPGEPPEFGFVPASASYVASKHMSEMTNTFKSKAKQFVDDIITDVKTVKENGHVEKGKVPPVTDENDPQAYREESRVAEYGTKHIDPDTGLIYFKYDFGYEFGVVLPGEGKKQGVGDKKTKKPQVEKKRNDDIEVPVIHEKSGSDKKKVPDSQPSTVPQFRPKKFTHSKAVKWEPMSESEMSEAEGDLTLQHKKRYSLPQPATATFQKAPHILIPPSSRWDQASPSPMSLSPSLPSLSPRYVGQGPHSITPGVDSTVSPGGSWQGLSPNRGPRGQGRGSTPTPPSTPSTPGSTHGSVGNLTQPRKPPTFITPLRDIAVVSGQTARFECIVQAEPPPNILWSKNGRIIENSQNYQIQYRNGVCRLTIPQAFPAILGVQFKVCHGSLYAVTWLVDEPREFNLPTLPQRCITYLPEKLPTKYGVHSEEYLPIRTIFTVSSSLLSKNLKVRIYKTVILPVLLYGCETWTLTLREEHRLRVFENKVLRKIFGAKRNEVTEEWRKLHNTELHTLYSSPDIIRNLKSRRLRWAGHVARMGESRNAYRVLVGRPEGKRPLGRPRRRWEDNIKMDLREVDCDDRDWINLAQDRDRWRAYVRAAMNLRVP</sequence>
<feature type="compositionally biased region" description="Low complexity" evidence="1">
    <location>
        <begin position="12"/>
        <end position="25"/>
    </location>
</feature>
<feature type="compositionally biased region" description="Basic and acidic residues" evidence="1">
    <location>
        <begin position="1959"/>
        <end position="1971"/>
    </location>
</feature>
<feature type="region of interest" description="Disordered" evidence="1">
    <location>
        <begin position="1"/>
        <end position="71"/>
    </location>
</feature>
<reference evidence="3 4" key="1">
    <citation type="journal article" date="2022" name="Allergy">
        <title>Genome assembly and annotation of Periplaneta americana reveal a comprehensive cockroach allergen profile.</title>
        <authorList>
            <person name="Wang L."/>
            <person name="Xiong Q."/>
            <person name="Saelim N."/>
            <person name="Wang L."/>
            <person name="Nong W."/>
            <person name="Wan A.T."/>
            <person name="Shi M."/>
            <person name="Liu X."/>
            <person name="Cao Q."/>
            <person name="Hui J.H.L."/>
            <person name="Sookrung N."/>
            <person name="Leung T.F."/>
            <person name="Tungtrongchitr A."/>
            <person name="Tsui S.K.W."/>
        </authorList>
    </citation>
    <scope>NUCLEOTIDE SEQUENCE [LARGE SCALE GENOMIC DNA]</scope>
    <source>
        <strain evidence="3">PWHHKU_190912</strain>
    </source>
</reference>
<feature type="region of interest" description="Disordered" evidence="1">
    <location>
        <begin position="2348"/>
        <end position="2424"/>
    </location>
</feature>
<dbReference type="Gene3D" id="2.60.40.10">
    <property type="entry name" value="Immunoglobulins"/>
    <property type="match status" value="3"/>
</dbReference>
<feature type="region of interest" description="Disordered" evidence="1">
    <location>
        <begin position="976"/>
        <end position="1062"/>
    </location>
</feature>
<dbReference type="SMART" id="SM00408">
    <property type="entry name" value="IGc2"/>
    <property type="match status" value="3"/>
</dbReference>
<dbReference type="Proteomes" id="UP001148838">
    <property type="component" value="Unassembled WGS sequence"/>
</dbReference>
<feature type="region of interest" description="Disordered" evidence="1">
    <location>
        <begin position="1410"/>
        <end position="1552"/>
    </location>
</feature>
<feature type="compositionally biased region" description="Polar residues" evidence="1">
    <location>
        <begin position="717"/>
        <end position="726"/>
    </location>
</feature>
<feature type="region of interest" description="Disordered" evidence="1">
    <location>
        <begin position="437"/>
        <end position="507"/>
    </location>
</feature>